<dbReference type="AlphaFoldDB" id="A0AAC8ZXH0"/>
<name>A0AAC8ZXH0_LACHE</name>
<dbReference type="GO" id="GO:0036121">
    <property type="term" value="F:double-stranded DNA helicase activity"/>
    <property type="evidence" value="ECO:0007669"/>
    <property type="project" value="TreeGrafter"/>
</dbReference>
<feature type="domain" description="Helicase ATP-binding" evidence="1">
    <location>
        <begin position="27"/>
        <end position="223"/>
    </location>
</feature>
<reference evidence="2 3" key="1">
    <citation type="submission" date="2015-08" db="EMBL/GenBank/DDBJ databases">
        <title>Complete genome sequence of Lactobacillus helveticus CAUH18, a probiotic strain originated from koumiss.</title>
        <authorList>
            <person name="Yang Y."/>
            <person name="Hao Y."/>
        </authorList>
    </citation>
    <scope>NUCLEOTIDE SEQUENCE [LARGE SCALE GENOMIC DNA]</scope>
    <source>
        <strain evidence="2 3">CAUH18</strain>
    </source>
</reference>
<keyword evidence="2" id="KW-0255">Endonuclease</keyword>
<dbReference type="Pfam" id="PF04851">
    <property type="entry name" value="ResIII"/>
    <property type="match status" value="1"/>
</dbReference>
<evidence type="ECO:0000313" key="2">
    <source>
        <dbReference type="EMBL" id="ALI51721.1"/>
    </source>
</evidence>
<dbReference type="Proteomes" id="UP000063930">
    <property type="component" value="Chromosome"/>
</dbReference>
<dbReference type="GO" id="GO:0016787">
    <property type="term" value="F:hydrolase activity"/>
    <property type="evidence" value="ECO:0007669"/>
    <property type="project" value="InterPro"/>
</dbReference>
<dbReference type="EMBL" id="CP012381">
    <property type="protein sequence ID" value="ALI51721.1"/>
    <property type="molecule type" value="Genomic_DNA"/>
</dbReference>
<accession>A0AAC8ZXH0</accession>
<dbReference type="PROSITE" id="PS51192">
    <property type="entry name" value="HELICASE_ATP_BIND_1"/>
    <property type="match status" value="1"/>
</dbReference>
<dbReference type="SMART" id="SM00487">
    <property type="entry name" value="DEXDc"/>
    <property type="match status" value="1"/>
</dbReference>
<keyword evidence="2" id="KW-0540">Nuclease</keyword>
<evidence type="ECO:0000313" key="3">
    <source>
        <dbReference type="Proteomes" id="UP000063930"/>
    </source>
</evidence>
<dbReference type="InterPro" id="IPR050742">
    <property type="entry name" value="Helicase_Restrict-Modif_Enz"/>
</dbReference>
<gene>
    <name evidence="2" type="ORF">ALV80_00170</name>
</gene>
<dbReference type="Gene3D" id="3.40.50.300">
    <property type="entry name" value="P-loop containing nucleotide triphosphate hydrolases"/>
    <property type="match status" value="2"/>
</dbReference>
<dbReference type="RefSeq" id="WP_054607116.1">
    <property type="nucleotide sequence ID" value="NZ_CP012381.1"/>
</dbReference>
<sequence>MKVELFPFQEKALKELRTKVAQSLGDYQSSHTPQIISFTSPTGSGKTIIMSALIEDIYYGDEDYTDQSNAIFVWVSDSPELNKQSKDKIDRQADKINLNQCITVSDDSFDQDVLDDGHIYFLNTQKLSKTSNLTSHSDTRQYTIWETLQNTIEQKSDRLYLIIDEAHRGMRGREAGRATTIMQKFIKGSKEINPFPVVIGMSATTKRFRTLVTDDTTSTLRKVVITPGEVRTSGLLKDRIIVTYPEKDVVNRDMAILQAAADAWKDKCVHWDQYCREQHHAYVNPIFVVQVQNGTTDNISDTDLSDCLRRIENRTGFKFKEGEVVHTFGQTTSDININGLKVKYEEPSRINDNKEIKVVLFKENLSTGWDCPRAETMISFRRAVDATYIAQLLGRMIRTPTQGRIQVDETLNDVRLFLPHFDVKTVKDVVDELQNSEGAEIPTDVVGEELGNQAFDVWSVYPLNRSNNRPSTKVVEGQMFIFDNPEIGKKSQNIISKDEVPVSHNQVTTVTSKKTINDKNSEDDFSESGSTNVALNRSKIIKAINDMGLLTYNVRSTVITNYLVSLYRLAHLLTQSGLDPDAVQNVLNDIVEKIHAYINKLKKEGRYDDLAQKARQFKLSTQAFDVFGKSIKGSQSQNLFTTTDTDIDRQFRQADTKLGKEGVGNAYGKEYYDENEPDSYEIDIILYASDKTSYAELLEYAKNKFHALDDQYRRYTNNLDEKFIKQYNKVVSDGDIISKHNFRLPETINVKHVSNGKKYYNHLFVNNEGYAKIELNGWESGVIEEEEQRDDFVCWLRNPPRKPWSLSIPYKLNGIIKPAYPDFLIVRKDDKSKFGYVVDILEPHNQSFDDNLGKAQGFAEYARENTGVGRIELIRKEKNEVNEDKFKRLDLSKREIREKVLQAINVEELNHIFNEYGKFDF</sequence>
<dbReference type="InterPro" id="IPR027417">
    <property type="entry name" value="P-loop_NTPase"/>
</dbReference>
<dbReference type="GO" id="GO:0000403">
    <property type="term" value="F:Y-form DNA binding"/>
    <property type="evidence" value="ECO:0007669"/>
    <property type="project" value="TreeGrafter"/>
</dbReference>
<proteinExistence type="predicted"/>
<dbReference type="GO" id="GO:0061749">
    <property type="term" value="F:forked DNA-dependent helicase activity"/>
    <property type="evidence" value="ECO:0007669"/>
    <property type="project" value="TreeGrafter"/>
</dbReference>
<dbReference type="GO" id="GO:0004519">
    <property type="term" value="F:endonuclease activity"/>
    <property type="evidence" value="ECO:0007669"/>
    <property type="project" value="UniProtKB-KW"/>
</dbReference>
<dbReference type="PANTHER" id="PTHR47396">
    <property type="entry name" value="TYPE I RESTRICTION ENZYME ECOKI R PROTEIN"/>
    <property type="match status" value="1"/>
</dbReference>
<protein>
    <submittedName>
        <fullName evidence="2">Restriction endonuclease subunit R</fullName>
    </submittedName>
</protein>
<dbReference type="InterPro" id="IPR014001">
    <property type="entry name" value="Helicase_ATP-bd"/>
</dbReference>
<keyword evidence="2" id="KW-0378">Hydrolase</keyword>
<dbReference type="GO" id="GO:0005524">
    <property type="term" value="F:ATP binding"/>
    <property type="evidence" value="ECO:0007669"/>
    <property type="project" value="InterPro"/>
</dbReference>
<dbReference type="InterPro" id="IPR006935">
    <property type="entry name" value="Helicase/UvrB_N"/>
</dbReference>
<dbReference type="REBASE" id="127987">
    <property type="entry name" value="Lhe18ORF165P"/>
</dbReference>
<dbReference type="SUPFAM" id="SSF52540">
    <property type="entry name" value="P-loop containing nucleoside triphosphate hydrolases"/>
    <property type="match status" value="2"/>
</dbReference>
<dbReference type="PANTHER" id="PTHR47396:SF1">
    <property type="entry name" value="ATP-DEPENDENT HELICASE IRC3-RELATED"/>
    <property type="match status" value="1"/>
</dbReference>
<evidence type="ECO:0000259" key="1">
    <source>
        <dbReference type="PROSITE" id="PS51192"/>
    </source>
</evidence>
<organism evidence="2 3">
    <name type="scientific">Lactobacillus helveticus</name>
    <name type="common">Lactobacillus suntoryeus</name>
    <dbReference type="NCBI Taxonomy" id="1587"/>
    <lineage>
        <taxon>Bacteria</taxon>
        <taxon>Bacillati</taxon>
        <taxon>Bacillota</taxon>
        <taxon>Bacilli</taxon>
        <taxon>Lactobacillales</taxon>
        <taxon>Lactobacillaceae</taxon>
        <taxon>Lactobacillus</taxon>
    </lineage>
</organism>